<organism evidence="4 5">
    <name type="scientific">Desulfosarcina ovata subsp. sediminis</name>
    <dbReference type="NCBI Taxonomy" id="885957"/>
    <lineage>
        <taxon>Bacteria</taxon>
        <taxon>Pseudomonadati</taxon>
        <taxon>Thermodesulfobacteriota</taxon>
        <taxon>Desulfobacteria</taxon>
        <taxon>Desulfobacterales</taxon>
        <taxon>Desulfosarcinaceae</taxon>
        <taxon>Desulfosarcina</taxon>
    </lineage>
</organism>
<protein>
    <recommendedName>
        <fullName evidence="3">SH3b domain-containing protein</fullName>
    </recommendedName>
</protein>
<evidence type="ECO:0000313" key="5">
    <source>
        <dbReference type="Proteomes" id="UP000425960"/>
    </source>
</evidence>
<accession>A0A5K7ZNQ4</accession>
<dbReference type="PANTHER" id="PTHR30469">
    <property type="entry name" value="MULTIDRUG RESISTANCE PROTEIN MDTA"/>
    <property type="match status" value="1"/>
</dbReference>
<name>A0A5K7ZNQ4_9BACT</name>
<dbReference type="Gene3D" id="2.40.30.170">
    <property type="match status" value="1"/>
</dbReference>
<dbReference type="PROSITE" id="PS51781">
    <property type="entry name" value="SH3B"/>
    <property type="match status" value="1"/>
</dbReference>
<dbReference type="Proteomes" id="UP000425960">
    <property type="component" value="Chromosome"/>
</dbReference>
<proteinExistence type="inferred from homology"/>
<dbReference type="PANTHER" id="PTHR30469:SF15">
    <property type="entry name" value="HLYD FAMILY OF SECRETION PROTEINS"/>
    <property type="match status" value="1"/>
</dbReference>
<dbReference type="InterPro" id="IPR006143">
    <property type="entry name" value="RND_pump_MFP"/>
</dbReference>
<comment type="similarity">
    <text evidence="1">Belongs to the membrane fusion protein (MFP) (TC 8.A.1) family.</text>
</comment>
<reference evidence="4 5" key="1">
    <citation type="submission" date="2019-11" db="EMBL/GenBank/DDBJ databases">
        <title>Comparative genomics of hydrocarbon-degrading Desulfosarcina strains.</title>
        <authorList>
            <person name="Watanabe M."/>
            <person name="Kojima H."/>
            <person name="Fukui M."/>
        </authorList>
    </citation>
    <scope>NUCLEOTIDE SEQUENCE [LARGE SCALE GENOMIC DNA]</scope>
    <source>
        <strain evidence="4 5">28bB2T</strain>
    </source>
</reference>
<keyword evidence="2" id="KW-0732">Signal</keyword>
<dbReference type="Gene3D" id="2.40.50.100">
    <property type="match status" value="1"/>
</dbReference>
<dbReference type="KEGG" id="dov:DSCO28_34470"/>
<dbReference type="SUPFAM" id="SSF111369">
    <property type="entry name" value="HlyD-like secretion proteins"/>
    <property type="match status" value="1"/>
</dbReference>
<dbReference type="GO" id="GO:0015562">
    <property type="term" value="F:efflux transmembrane transporter activity"/>
    <property type="evidence" value="ECO:0007669"/>
    <property type="project" value="TreeGrafter"/>
</dbReference>
<dbReference type="Pfam" id="PF08239">
    <property type="entry name" value="SH3_3"/>
    <property type="match status" value="1"/>
</dbReference>
<dbReference type="Gene3D" id="1.10.287.470">
    <property type="entry name" value="Helix hairpin bin"/>
    <property type="match status" value="1"/>
</dbReference>
<dbReference type="InterPro" id="IPR058792">
    <property type="entry name" value="Beta-barrel_RND_2"/>
</dbReference>
<dbReference type="InterPro" id="IPR003646">
    <property type="entry name" value="SH3-like_bac-type"/>
</dbReference>
<dbReference type="InterPro" id="IPR058625">
    <property type="entry name" value="MdtA-like_BSH"/>
</dbReference>
<feature type="chain" id="PRO_5024329490" description="SH3b domain-containing protein" evidence="2">
    <location>
        <begin position="27"/>
        <end position="381"/>
    </location>
</feature>
<feature type="signal peptide" evidence="2">
    <location>
        <begin position="1"/>
        <end position="26"/>
    </location>
</feature>
<evidence type="ECO:0000259" key="3">
    <source>
        <dbReference type="PROSITE" id="PS51781"/>
    </source>
</evidence>
<evidence type="ECO:0000313" key="4">
    <source>
        <dbReference type="EMBL" id="BBO82881.1"/>
    </source>
</evidence>
<dbReference type="Pfam" id="PF25917">
    <property type="entry name" value="BSH_RND"/>
    <property type="match status" value="1"/>
</dbReference>
<dbReference type="GO" id="GO:1990281">
    <property type="term" value="C:efflux pump complex"/>
    <property type="evidence" value="ECO:0007669"/>
    <property type="project" value="TreeGrafter"/>
</dbReference>
<dbReference type="AlphaFoldDB" id="A0A5K7ZNQ4"/>
<dbReference type="SMART" id="SM00287">
    <property type="entry name" value="SH3b"/>
    <property type="match status" value="1"/>
</dbReference>
<dbReference type="Pfam" id="PF25954">
    <property type="entry name" value="Beta-barrel_RND_2"/>
    <property type="match status" value="1"/>
</dbReference>
<sequence>MRLAAVPVMASLLLLAALVPAMTVTAATEAVVQVPKINLRSSPNTDSRVLAVLEKGTQTVVLDRKSGWLKVRYGDRIGYLRDRENYVRMMDSDSPEMTDITQAGKTQDDDIGRQVARSKPKMPDFPGPKREFAGVIYPMHDIALSMGVSGLVASVAIHLGDEVRQGQLLLQLDDAAQKIEAERRLVIFNNRAELNSLEKRIRRTRSLMEDVRQLYETSGSVSLDEVTRAELEFFTLQGRYDELSADKARERLEHQAAQKDQEMRRLYAPISGFITHLGVDKGEWVNPGKVLAQLVDTSSGILRLAVPESVAQPLRPGYTFPIWFEAYPETTRTSGEITFVSAAADPASGLVQVEITFDNRKLGIRPGGKGYALLPSVRIQE</sequence>
<dbReference type="EMBL" id="AP021876">
    <property type="protein sequence ID" value="BBO82881.1"/>
    <property type="molecule type" value="Genomic_DNA"/>
</dbReference>
<evidence type="ECO:0000256" key="2">
    <source>
        <dbReference type="SAM" id="SignalP"/>
    </source>
</evidence>
<gene>
    <name evidence="4" type="ORF">DSCO28_34470</name>
</gene>
<dbReference type="NCBIfam" id="TIGR01730">
    <property type="entry name" value="RND_mfp"/>
    <property type="match status" value="1"/>
</dbReference>
<evidence type="ECO:0000256" key="1">
    <source>
        <dbReference type="ARBA" id="ARBA00009477"/>
    </source>
</evidence>
<dbReference type="Gene3D" id="2.30.30.40">
    <property type="entry name" value="SH3 Domains"/>
    <property type="match status" value="1"/>
</dbReference>
<feature type="domain" description="SH3b" evidence="3">
    <location>
        <begin position="27"/>
        <end position="91"/>
    </location>
</feature>